<dbReference type="InterPro" id="IPR020103">
    <property type="entry name" value="PsdUridine_synth_cat_dom_sf"/>
</dbReference>
<dbReference type="InterPro" id="IPR014780">
    <property type="entry name" value="tRNA_psdUridine_synth_TruB"/>
</dbReference>
<reference evidence="8 9" key="1">
    <citation type="submission" date="2023-04" db="EMBL/GenBank/DDBJ databases">
        <title>Fusibacter bizertensis strain WBS, isolated from littoral bottom sediments of the Arctic seas - biochemical and genomic analysis.</title>
        <authorList>
            <person name="Brioukhanov A.L."/>
        </authorList>
    </citation>
    <scope>NUCLEOTIDE SEQUENCE [LARGE SCALE GENOMIC DNA]</scope>
    <source>
        <strain evidence="8 9">WBS</strain>
    </source>
</reference>
<comment type="function">
    <text evidence="5">Responsible for synthesis of pseudouridine from uracil-55 in the psi GC loop of transfer RNAs.</text>
</comment>
<dbReference type="PANTHER" id="PTHR13767">
    <property type="entry name" value="TRNA-PSEUDOURIDINE SYNTHASE"/>
    <property type="match status" value="1"/>
</dbReference>
<dbReference type="SUPFAM" id="SSF55120">
    <property type="entry name" value="Pseudouridine synthase"/>
    <property type="match status" value="1"/>
</dbReference>
<evidence type="ECO:0000256" key="3">
    <source>
        <dbReference type="ARBA" id="ARBA00022694"/>
    </source>
</evidence>
<dbReference type="InterPro" id="IPR032819">
    <property type="entry name" value="TruB_C"/>
</dbReference>
<proteinExistence type="inferred from homology"/>
<dbReference type="Pfam" id="PF16198">
    <property type="entry name" value="TruB_C_2"/>
    <property type="match status" value="1"/>
</dbReference>
<keyword evidence="3 5" id="KW-0819">tRNA processing</keyword>
<evidence type="ECO:0000313" key="8">
    <source>
        <dbReference type="EMBL" id="MDH8676582.1"/>
    </source>
</evidence>
<feature type="domain" description="tRNA pseudouridylate synthase B C-terminal" evidence="7">
    <location>
        <begin position="174"/>
        <end position="213"/>
    </location>
</feature>
<evidence type="ECO:0000256" key="2">
    <source>
        <dbReference type="ARBA" id="ARBA00005642"/>
    </source>
</evidence>
<name>A0ABT6N834_9FIRM</name>
<dbReference type="Gene3D" id="3.30.2350.10">
    <property type="entry name" value="Pseudouridine synthase"/>
    <property type="match status" value="1"/>
</dbReference>
<comment type="catalytic activity">
    <reaction evidence="1 5">
        <text>uridine(55) in tRNA = pseudouridine(55) in tRNA</text>
        <dbReference type="Rhea" id="RHEA:42532"/>
        <dbReference type="Rhea" id="RHEA-COMP:10101"/>
        <dbReference type="Rhea" id="RHEA-COMP:10102"/>
        <dbReference type="ChEBI" id="CHEBI:65314"/>
        <dbReference type="ChEBI" id="CHEBI:65315"/>
        <dbReference type="EC" id="5.4.99.25"/>
    </reaction>
</comment>
<dbReference type="NCBIfam" id="TIGR00431">
    <property type="entry name" value="TruB"/>
    <property type="match status" value="1"/>
</dbReference>
<gene>
    <name evidence="5 8" type="primary">truB</name>
    <name evidence="8" type="ORF">QE109_00415</name>
</gene>
<keyword evidence="9" id="KW-1185">Reference proteome</keyword>
<evidence type="ECO:0000259" key="6">
    <source>
        <dbReference type="Pfam" id="PF01509"/>
    </source>
</evidence>
<feature type="domain" description="Pseudouridine synthase II N-terminal" evidence="6">
    <location>
        <begin position="25"/>
        <end position="173"/>
    </location>
</feature>
<feature type="active site" description="Nucleophile" evidence="5">
    <location>
        <position position="40"/>
    </location>
</feature>
<sequence length="298" mass="33933">MEITGVVVIDKPQNMTSHDVVAIMRRKLKTKKIGHTGTLDPMATGVLPICIGRATKIVDFLVDRKKSYHCEMKLGMATDTQDCWGTVTERVEEFHVSEDEILTVMQTFLGEIDQIPPMYSALKIGGEKLVDLARKGIVVEREARKRTIYELENIVVRQQTIEFDVVCSKGTYVRTLCHDIGLKLGCYAHMTALRRTMTEPFDLDMAIELEAISLENIDSYMVSIEDALSWMPSVYLRGNPKMITLLNNGVKLDLAKHYKESLTESIYKVYIDDIFWGIAERQDNGLFFKKILKESDLL</sequence>
<evidence type="ECO:0000259" key="7">
    <source>
        <dbReference type="Pfam" id="PF16198"/>
    </source>
</evidence>
<dbReference type="EC" id="5.4.99.25" evidence="5"/>
<organism evidence="8 9">
    <name type="scientific">Fusibacter bizertensis</name>
    <dbReference type="NCBI Taxonomy" id="1488331"/>
    <lineage>
        <taxon>Bacteria</taxon>
        <taxon>Bacillati</taxon>
        <taxon>Bacillota</taxon>
        <taxon>Clostridia</taxon>
        <taxon>Eubacteriales</taxon>
        <taxon>Eubacteriales Family XII. Incertae Sedis</taxon>
        <taxon>Fusibacter</taxon>
    </lineage>
</organism>
<evidence type="ECO:0000256" key="1">
    <source>
        <dbReference type="ARBA" id="ARBA00000385"/>
    </source>
</evidence>
<evidence type="ECO:0000256" key="5">
    <source>
        <dbReference type="HAMAP-Rule" id="MF_01080"/>
    </source>
</evidence>
<dbReference type="EMBL" id="JARYZI010000001">
    <property type="protein sequence ID" value="MDH8676582.1"/>
    <property type="molecule type" value="Genomic_DNA"/>
</dbReference>
<evidence type="ECO:0000313" key="9">
    <source>
        <dbReference type="Proteomes" id="UP001158045"/>
    </source>
</evidence>
<comment type="caution">
    <text evidence="8">The sequence shown here is derived from an EMBL/GenBank/DDBJ whole genome shotgun (WGS) entry which is preliminary data.</text>
</comment>
<protein>
    <recommendedName>
        <fullName evidence="5">tRNA pseudouridine synthase B</fullName>
        <ecNumber evidence="5">5.4.99.25</ecNumber>
    </recommendedName>
    <alternativeName>
        <fullName evidence="5">tRNA pseudouridine(55) synthase</fullName>
        <shortName evidence="5">Psi55 synthase</shortName>
    </alternativeName>
    <alternativeName>
        <fullName evidence="5">tRNA pseudouridylate synthase</fullName>
    </alternativeName>
    <alternativeName>
        <fullName evidence="5">tRNA-uridine isomerase</fullName>
    </alternativeName>
</protein>
<keyword evidence="4 5" id="KW-0413">Isomerase</keyword>
<evidence type="ECO:0000256" key="4">
    <source>
        <dbReference type="ARBA" id="ARBA00023235"/>
    </source>
</evidence>
<accession>A0ABT6N834</accession>
<comment type="similarity">
    <text evidence="2 5">Belongs to the pseudouridine synthase TruB family. Type 1 subfamily.</text>
</comment>
<dbReference type="PANTHER" id="PTHR13767:SF2">
    <property type="entry name" value="PSEUDOURIDYLATE SYNTHASE TRUB1"/>
    <property type="match status" value="1"/>
</dbReference>
<dbReference type="GO" id="GO:0160148">
    <property type="term" value="F:tRNA pseudouridine(55) synthase activity"/>
    <property type="evidence" value="ECO:0007669"/>
    <property type="project" value="UniProtKB-EC"/>
</dbReference>
<dbReference type="RefSeq" id="WP_281092383.1">
    <property type="nucleotide sequence ID" value="NZ_JARYZI010000001.1"/>
</dbReference>
<dbReference type="InterPro" id="IPR002501">
    <property type="entry name" value="PsdUridine_synth_N"/>
</dbReference>
<dbReference type="Proteomes" id="UP001158045">
    <property type="component" value="Unassembled WGS sequence"/>
</dbReference>
<dbReference type="Pfam" id="PF01509">
    <property type="entry name" value="TruB_N"/>
    <property type="match status" value="1"/>
</dbReference>
<dbReference type="HAMAP" id="MF_01080">
    <property type="entry name" value="TruB_bact"/>
    <property type="match status" value="1"/>
</dbReference>
<dbReference type="CDD" id="cd02573">
    <property type="entry name" value="PseudoU_synth_EcTruB"/>
    <property type="match status" value="1"/>
</dbReference>